<dbReference type="Proteomes" id="UP000218022">
    <property type="component" value="Unassembled WGS sequence"/>
</dbReference>
<keyword evidence="1" id="KW-1133">Transmembrane helix</keyword>
<dbReference type="Gene3D" id="1.20.1250.20">
    <property type="entry name" value="MFS general substrate transporter like domains"/>
    <property type="match status" value="1"/>
</dbReference>
<feature type="transmembrane region" description="Helical" evidence="1">
    <location>
        <begin position="16"/>
        <end position="35"/>
    </location>
</feature>
<sequence length="121" mass="12614">MPKPDSATVASTQGEVLFPAGFVAALLLGVTLNPINSSILAKALVSIAGDFHATAMKTALLVSVLYLVSAVCQPLMGRMAKPVRSTGELQLDGRPLGNAGPVVWRAWSLVLAKTWSALVDD</sequence>
<gene>
    <name evidence="2" type="ORF">BWP39_09930</name>
</gene>
<dbReference type="AlphaFoldDB" id="A0A2A4F3B8"/>
<name>A0A2A4F3B8_9BURK</name>
<keyword evidence="1" id="KW-0472">Membrane</keyword>
<dbReference type="OrthoDB" id="3281800at2"/>
<accession>A0A2A4F3B8</accession>
<dbReference type="InterPro" id="IPR036259">
    <property type="entry name" value="MFS_trans_sf"/>
</dbReference>
<dbReference type="EMBL" id="MTZV01000003">
    <property type="protein sequence ID" value="PCE27094.1"/>
    <property type="molecule type" value="Genomic_DNA"/>
</dbReference>
<protein>
    <submittedName>
        <fullName evidence="2">Uncharacterized protein</fullName>
    </submittedName>
</protein>
<dbReference type="SUPFAM" id="SSF103473">
    <property type="entry name" value="MFS general substrate transporter"/>
    <property type="match status" value="1"/>
</dbReference>
<evidence type="ECO:0000313" key="2">
    <source>
        <dbReference type="EMBL" id="PCE27094.1"/>
    </source>
</evidence>
<evidence type="ECO:0000313" key="3">
    <source>
        <dbReference type="Proteomes" id="UP000218022"/>
    </source>
</evidence>
<comment type="caution">
    <text evidence="2">The sequence shown here is derived from an EMBL/GenBank/DDBJ whole genome shotgun (WGS) entry which is preliminary data.</text>
</comment>
<proteinExistence type="predicted"/>
<reference evidence="2 3" key="1">
    <citation type="submission" date="2017-01" db="EMBL/GenBank/DDBJ databases">
        <title>Whole-Genome Shotgun Sequencing of Two beta-Proteobacterial Species in Search of the Bulgecin Biosynthetic Cluster.</title>
        <authorList>
            <person name="Horsman M.E."/>
            <person name="Marous D.R."/>
            <person name="Li R."/>
            <person name="Oliver R.A."/>
            <person name="Byun B."/>
            <person name="Emrich S.J."/>
            <person name="Boggess B."/>
            <person name="Townsend C.A."/>
            <person name="Mobashery S."/>
        </authorList>
    </citation>
    <scope>NUCLEOTIDE SEQUENCE [LARGE SCALE GENOMIC DNA]</scope>
    <source>
        <strain evidence="2 3">ATCC 31363</strain>
    </source>
</reference>
<organism evidence="2 3">
    <name type="scientific">Paraburkholderia acidicola</name>
    <dbReference type="NCBI Taxonomy" id="1912599"/>
    <lineage>
        <taxon>Bacteria</taxon>
        <taxon>Pseudomonadati</taxon>
        <taxon>Pseudomonadota</taxon>
        <taxon>Betaproteobacteria</taxon>
        <taxon>Burkholderiales</taxon>
        <taxon>Burkholderiaceae</taxon>
        <taxon>Paraburkholderia</taxon>
    </lineage>
</organism>
<dbReference type="RefSeq" id="WP_096719552.1">
    <property type="nucleotide sequence ID" value="NZ_MTZV01000003.1"/>
</dbReference>
<feature type="transmembrane region" description="Helical" evidence="1">
    <location>
        <begin position="55"/>
        <end position="76"/>
    </location>
</feature>
<evidence type="ECO:0000256" key="1">
    <source>
        <dbReference type="SAM" id="Phobius"/>
    </source>
</evidence>
<keyword evidence="1" id="KW-0812">Transmembrane</keyword>